<dbReference type="Pfam" id="PF12450">
    <property type="entry name" value="vWF_A"/>
    <property type="match status" value="1"/>
</dbReference>
<evidence type="ECO:0000259" key="1">
    <source>
        <dbReference type="PROSITE" id="PS50234"/>
    </source>
</evidence>
<protein>
    <recommendedName>
        <fullName evidence="1">VWFA domain-containing protein</fullName>
    </recommendedName>
</protein>
<sequence length="584" mass="64510">MNNSSKKINGIKCNYRLATISFSVLLGLTACNQSSNKMSEKANDEKKQQSEAIVIIQSKQETNARVNDAIQADVQTRRRLAPVSYAAQSQGLMLSNVMIEKRPDPSNHIVFSTEQDREKYIKSQQNPVKQAAIEPVSTFSVDVDTGSYSNVRRILNAGKLPPVDAVREEAFINYFSYDYSAPTSIDTPFNVHTELGIAPWDERRQLVKIGIKGFEIEKADLKAANLVFLLDVSGSMNTPDKLPLLKTSLAMLTKQLDENDSVAIVVYAGAAGVVLPATKGNDHQAITTALKQLAAGGSTNGEQGIELAYQIAQQNFKKEGVNRVILATDGDFNVGLQSTEALKALVADKRKTGIALTTLGFGQGNYNDGLMEQLANIGNGQHAYIDNINEARKVLVDELSSTMQIIAKDVKIQVEFNPQQVAEYRLIGYQNRLLAMEDFNNDKVDAAELGAGHTVTALYEITLANSPNKRIDDLRYKTTQHKSNDSQELAFVKVRYKQPNSERSELISTPVFMPKNDSDWLDTSTDFKFATAVAGFAQLLKGAKYTSDWHYEDCTKLAIKNKGNDPFGYRSEFIQLVKTADVLH</sequence>
<dbReference type="STRING" id="187330.AMS58_16840"/>
<proteinExistence type="predicted"/>
<dbReference type="RefSeq" id="WP_054455284.1">
    <property type="nucleotide sequence ID" value="NZ_LHPH01000020.1"/>
</dbReference>
<dbReference type="InterPro" id="IPR036465">
    <property type="entry name" value="vWFA_dom_sf"/>
</dbReference>
<evidence type="ECO:0000313" key="3">
    <source>
        <dbReference type="Proteomes" id="UP000037848"/>
    </source>
</evidence>
<dbReference type="InterPro" id="IPR051266">
    <property type="entry name" value="CLCR"/>
</dbReference>
<dbReference type="Proteomes" id="UP000037848">
    <property type="component" value="Unassembled WGS sequence"/>
</dbReference>
<accession>A0A0N1EG26</accession>
<dbReference type="EMBL" id="LHPH01000020">
    <property type="protein sequence ID" value="KPH60762.1"/>
    <property type="molecule type" value="Genomic_DNA"/>
</dbReference>
<dbReference type="PROSITE" id="PS51257">
    <property type="entry name" value="PROKAR_LIPOPROTEIN"/>
    <property type="match status" value="1"/>
</dbReference>
<dbReference type="Gene3D" id="3.40.50.410">
    <property type="entry name" value="von Willebrand factor, type A domain"/>
    <property type="match status" value="1"/>
</dbReference>
<dbReference type="PATRIC" id="fig|187330.3.peg.1586"/>
<dbReference type="InterPro" id="IPR021908">
    <property type="entry name" value="YfbK_C"/>
</dbReference>
<keyword evidence="3" id="KW-1185">Reference proteome</keyword>
<feature type="domain" description="VWFA" evidence="1">
    <location>
        <begin position="225"/>
        <end position="403"/>
    </location>
</feature>
<organism evidence="2 3">
    <name type="scientific">Pseudoalteromonas porphyrae</name>
    <dbReference type="NCBI Taxonomy" id="187330"/>
    <lineage>
        <taxon>Bacteria</taxon>
        <taxon>Pseudomonadati</taxon>
        <taxon>Pseudomonadota</taxon>
        <taxon>Gammaproteobacteria</taxon>
        <taxon>Alteromonadales</taxon>
        <taxon>Pseudoalteromonadaceae</taxon>
        <taxon>Pseudoalteromonas</taxon>
    </lineage>
</organism>
<dbReference type="PANTHER" id="PTHR10579">
    <property type="entry name" value="CALCIUM-ACTIVATED CHLORIDE CHANNEL REGULATOR"/>
    <property type="match status" value="1"/>
</dbReference>
<evidence type="ECO:0000313" key="2">
    <source>
        <dbReference type="EMBL" id="KPH60762.1"/>
    </source>
</evidence>
<dbReference type="AlphaFoldDB" id="A0A0N1EG26"/>
<name>A0A0N1EG26_9GAMM</name>
<reference evidence="2 3" key="1">
    <citation type="submission" date="2015-08" db="EMBL/GenBank/DDBJ databases">
        <title>Draft Genome Sequence of Pseudoalteromonas porphyrae UCD-SED14.</title>
        <authorList>
            <person name="Coil D.A."/>
            <person name="Jospin G."/>
            <person name="Lee R.D."/>
            <person name="Eisen J.A."/>
        </authorList>
    </citation>
    <scope>NUCLEOTIDE SEQUENCE [LARGE SCALE GENOMIC DNA]</scope>
    <source>
        <strain evidence="2 3">UCD-SED14</strain>
    </source>
</reference>
<dbReference type="Pfam" id="PF12034">
    <property type="entry name" value="YfbK_C"/>
    <property type="match status" value="1"/>
</dbReference>
<dbReference type="PANTHER" id="PTHR10579:SF43">
    <property type="entry name" value="ZINC FINGER (C3HC4-TYPE RING FINGER) FAMILY PROTEIN"/>
    <property type="match status" value="1"/>
</dbReference>
<gene>
    <name evidence="2" type="ORF">ADS77_15750</name>
</gene>
<dbReference type="Pfam" id="PF00092">
    <property type="entry name" value="VWA"/>
    <property type="match status" value="1"/>
</dbReference>
<dbReference type="InterPro" id="IPR002035">
    <property type="entry name" value="VWF_A"/>
</dbReference>
<dbReference type="InterPro" id="IPR022156">
    <property type="entry name" value="Uncharacterised_YfbK_N"/>
</dbReference>
<dbReference type="SUPFAM" id="SSF53300">
    <property type="entry name" value="vWA-like"/>
    <property type="match status" value="1"/>
</dbReference>
<dbReference type="OrthoDB" id="9805121at2"/>
<dbReference type="SMART" id="SM00327">
    <property type="entry name" value="VWA"/>
    <property type="match status" value="1"/>
</dbReference>
<dbReference type="CDD" id="cd01465">
    <property type="entry name" value="vWA_subgroup"/>
    <property type="match status" value="1"/>
</dbReference>
<comment type="caution">
    <text evidence="2">The sequence shown here is derived from an EMBL/GenBank/DDBJ whole genome shotgun (WGS) entry which is preliminary data.</text>
</comment>
<dbReference type="PROSITE" id="PS50234">
    <property type="entry name" value="VWFA"/>
    <property type="match status" value="1"/>
</dbReference>